<proteinExistence type="predicted"/>
<dbReference type="AlphaFoldDB" id="A0A2T4MWI6"/>
<dbReference type="RefSeq" id="WP_107684592.1">
    <property type="nucleotide sequence ID" value="NZ_PZKL01000045.1"/>
</dbReference>
<comment type="caution">
    <text evidence="1">The sequence shown here is derived from an EMBL/GenBank/DDBJ whole genome shotgun (WGS) entry which is preliminary data.</text>
</comment>
<sequence length="179" mass="20468">MTCERISAKNTYKFDLSVPELGEHHGLIIAKFSTLGVDSGTVEITCLKHSWKHTFGSLDENFNLIEEFFVAQDTRYLAGKMVEQKYTIPVSDPKQISLYLKGLLFKMLDHKEIELSEAKYWMSQTHDVHFHKGLLSPTPVVERILGCEWWRNVPEKECPEYALACEVINSVKSALKGAF</sequence>
<protein>
    <submittedName>
        <fullName evidence="1">Uncharacterized protein</fullName>
    </submittedName>
</protein>
<evidence type="ECO:0000313" key="1">
    <source>
        <dbReference type="EMBL" id="PTH78967.1"/>
    </source>
</evidence>
<dbReference type="InterPro" id="IPR058701">
    <property type="entry name" value="PhiTE_072-like"/>
</dbReference>
<dbReference type="Pfam" id="PF26211">
    <property type="entry name" value="Phage_phiTE_072"/>
    <property type="match status" value="1"/>
</dbReference>
<accession>A0A2T4MWI6</accession>
<reference evidence="1 2" key="1">
    <citation type="submission" date="2018-03" db="EMBL/GenBank/DDBJ databases">
        <title>Aeromonas veronii whole genome sequencing and analysis.</title>
        <authorList>
            <person name="Xie H."/>
            <person name="Liu T."/>
            <person name="Wang K."/>
        </authorList>
    </citation>
    <scope>NUCLEOTIDE SEQUENCE [LARGE SCALE GENOMIC DNA]</scope>
    <source>
        <strain evidence="1 2">XH.VA.1</strain>
    </source>
</reference>
<gene>
    <name evidence="1" type="ORF">DAA48_21245</name>
</gene>
<dbReference type="EMBL" id="PZKL01000045">
    <property type="protein sequence ID" value="PTH78967.1"/>
    <property type="molecule type" value="Genomic_DNA"/>
</dbReference>
<dbReference type="Proteomes" id="UP000241986">
    <property type="component" value="Unassembled WGS sequence"/>
</dbReference>
<evidence type="ECO:0000313" key="2">
    <source>
        <dbReference type="Proteomes" id="UP000241986"/>
    </source>
</evidence>
<name>A0A2T4MWI6_AERVE</name>
<organism evidence="1 2">
    <name type="scientific">Aeromonas veronii</name>
    <dbReference type="NCBI Taxonomy" id="654"/>
    <lineage>
        <taxon>Bacteria</taxon>
        <taxon>Pseudomonadati</taxon>
        <taxon>Pseudomonadota</taxon>
        <taxon>Gammaproteobacteria</taxon>
        <taxon>Aeromonadales</taxon>
        <taxon>Aeromonadaceae</taxon>
        <taxon>Aeromonas</taxon>
    </lineage>
</organism>